<name>A0ABQ3YVZ5_9ACTN</name>
<comment type="similarity">
    <text evidence="8">Belongs to the binding-protein-dependent transport system permease family. LivHM subfamily.</text>
</comment>
<dbReference type="RefSeq" id="WP_203727514.1">
    <property type="nucleotide sequence ID" value="NZ_BAAATX010000005.1"/>
</dbReference>
<evidence type="ECO:0000256" key="3">
    <source>
        <dbReference type="ARBA" id="ARBA00022475"/>
    </source>
</evidence>
<dbReference type="Pfam" id="PF02653">
    <property type="entry name" value="BPD_transp_2"/>
    <property type="match status" value="1"/>
</dbReference>
<keyword evidence="7 9" id="KW-0472">Membrane</keyword>
<protein>
    <submittedName>
        <fullName evidence="10">Branched-chain amino acid ABC transporter permease</fullName>
    </submittedName>
</protein>
<accession>A0ABQ3YVZ5</accession>
<keyword evidence="11" id="KW-1185">Reference proteome</keyword>
<gene>
    <name evidence="10" type="ORF">Adu01nite_31060</name>
</gene>
<evidence type="ECO:0000256" key="7">
    <source>
        <dbReference type="ARBA" id="ARBA00023136"/>
    </source>
</evidence>
<keyword evidence="4 9" id="KW-0812">Transmembrane</keyword>
<comment type="caution">
    <text evidence="10">The sequence shown here is derived from an EMBL/GenBank/DDBJ whole genome shotgun (WGS) entry which is preliminary data.</text>
</comment>
<feature type="transmembrane region" description="Helical" evidence="9">
    <location>
        <begin position="58"/>
        <end position="78"/>
    </location>
</feature>
<keyword evidence="5" id="KW-0029">Amino-acid transport</keyword>
<keyword evidence="3" id="KW-1003">Cell membrane</keyword>
<evidence type="ECO:0000256" key="9">
    <source>
        <dbReference type="SAM" id="Phobius"/>
    </source>
</evidence>
<sequence length="294" mass="30413">MTYANAVLQGVFLGGLYALFACGLSLIFGVMRIINLAHGDLAVLGAFLVWSLTTHLGAGPFVALIPALPVMLIVGYLLHRTVLARSLRGGPLTPLLTTFGLAIVVQNALLQAYSPDVRSLGGAAGGIATGSWRLTDQISLSYLGVLILATAVLVLGGLHLLLRRTAFGREMRATAQDPDTAALVGVPASSVYAKATAIAVATATLAGVFLAVRSTFDASSGPTQLIFAFEAVVIGGLGSLWGTLWGGMVLGVAQTIGATIDPQYSILAGHLVFLIVLASPRGRSLFAFRREATA</sequence>
<evidence type="ECO:0000313" key="11">
    <source>
        <dbReference type="Proteomes" id="UP000637628"/>
    </source>
</evidence>
<proteinExistence type="inferred from homology"/>
<feature type="transmembrane region" description="Helical" evidence="9">
    <location>
        <begin position="191"/>
        <end position="212"/>
    </location>
</feature>
<keyword evidence="6 9" id="KW-1133">Transmembrane helix</keyword>
<dbReference type="InterPro" id="IPR052157">
    <property type="entry name" value="BCAA_transport_permease"/>
</dbReference>
<dbReference type="InterPro" id="IPR001851">
    <property type="entry name" value="ABC_transp_permease"/>
</dbReference>
<dbReference type="PANTHER" id="PTHR11795:SF445">
    <property type="entry name" value="AMINO ACID ABC TRANSPORTER PERMEASE PROTEIN"/>
    <property type="match status" value="1"/>
</dbReference>
<comment type="subcellular location">
    <subcellularLocation>
        <location evidence="1">Cell membrane</location>
        <topology evidence="1">Multi-pass membrane protein</topology>
    </subcellularLocation>
</comment>
<evidence type="ECO:0000256" key="4">
    <source>
        <dbReference type="ARBA" id="ARBA00022692"/>
    </source>
</evidence>
<evidence type="ECO:0000256" key="1">
    <source>
        <dbReference type="ARBA" id="ARBA00004651"/>
    </source>
</evidence>
<dbReference type="PANTHER" id="PTHR11795">
    <property type="entry name" value="BRANCHED-CHAIN AMINO ACID TRANSPORT SYSTEM PERMEASE PROTEIN LIVH"/>
    <property type="match status" value="1"/>
</dbReference>
<evidence type="ECO:0000256" key="6">
    <source>
        <dbReference type="ARBA" id="ARBA00022989"/>
    </source>
</evidence>
<evidence type="ECO:0000256" key="5">
    <source>
        <dbReference type="ARBA" id="ARBA00022970"/>
    </source>
</evidence>
<organism evidence="10 11">
    <name type="scientific">Paractinoplanes durhamensis</name>
    <dbReference type="NCBI Taxonomy" id="113563"/>
    <lineage>
        <taxon>Bacteria</taxon>
        <taxon>Bacillati</taxon>
        <taxon>Actinomycetota</taxon>
        <taxon>Actinomycetes</taxon>
        <taxon>Micromonosporales</taxon>
        <taxon>Micromonosporaceae</taxon>
        <taxon>Paractinoplanes</taxon>
    </lineage>
</organism>
<evidence type="ECO:0000256" key="8">
    <source>
        <dbReference type="ARBA" id="ARBA00037998"/>
    </source>
</evidence>
<feature type="transmembrane region" description="Helical" evidence="9">
    <location>
        <begin position="140"/>
        <end position="162"/>
    </location>
</feature>
<reference evidence="10 11" key="1">
    <citation type="submission" date="2021-01" db="EMBL/GenBank/DDBJ databases">
        <title>Whole genome shotgun sequence of Actinoplanes durhamensis NBRC 14914.</title>
        <authorList>
            <person name="Komaki H."/>
            <person name="Tamura T."/>
        </authorList>
    </citation>
    <scope>NUCLEOTIDE SEQUENCE [LARGE SCALE GENOMIC DNA]</scope>
    <source>
        <strain evidence="10 11">NBRC 14914</strain>
    </source>
</reference>
<dbReference type="CDD" id="cd06582">
    <property type="entry name" value="TM_PBP1_LivH_like"/>
    <property type="match status" value="1"/>
</dbReference>
<dbReference type="Proteomes" id="UP000637628">
    <property type="component" value="Unassembled WGS sequence"/>
</dbReference>
<dbReference type="EMBL" id="BOML01000025">
    <property type="protein sequence ID" value="GIE01756.1"/>
    <property type="molecule type" value="Genomic_DNA"/>
</dbReference>
<feature type="transmembrane region" description="Helical" evidence="9">
    <location>
        <begin position="6"/>
        <end position="26"/>
    </location>
</feature>
<keyword evidence="2" id="KW-0813">Transport</keyword>
<evidence type="ECO:0000313" key="10">
    <source>
        <dbReference type="EMBL" id="GIE01756.1"/>
    </source>
</evidence>
<feature type="transmembrane region" description="Helical" evidence="9">
    <location>
        <begin position="224"/>
        <end position="244"/>
    </location>
</feature>
<evidence type="ECO:0000256" key="2">
    <source>
        <dbReference type="ARBA" id="ARBA00022448"/>
    </source>
</evidence>